<dbReference type="AlphaFoldDB" id="D3FBY0"/>
<comment type="pathway">
    <text evidence="1">Carbohydrate acid metabolism.</text>
</comment>
<dbReference type="NCBIfam" id="TIGR01182">
    <property type="entry name" value="eda"/>
    <property type="match status" value="1"/>
</dbReference>
<dbReference type="SUPFAM" id="SSF51569">
    <property type="entry name" value="Aldolase"/>
    <property type="match status" value="1"/>
</dbReference>
<protein>
    <submittedName>
        <fullName evidence="7">2-dehydro-3-deoxyphosphogluconate aldolase/4-hydroxy-2-oxoglutarate aldolase</fullName>
    </submittedName>
</protein>
<comment type="similarity">
    <text evidence="2">Belongs to the KHG/KDPG aldolase family.</text>
</comment>
<reference evidence="7 8" key="1">
    <citation type="journal article" date="2010" name="Stand. Genomic Sci.">
        <title>Complete genome sequence of Conexibacter woesei type strain (ID131577).</title>
        <authorList>
            <person name="Pukall R."/>
            <person name="Lapidus A."/>
            <person name="Glavina Del Rio T."/>
            <person name="Copeland A."/>
            <person name="Tice H."/>
            <person name="Cheng J.-F."/>
            <person name="Lucas S."/>
            <person name="Chen F."/>
            <person name="Nolan M."/>
            <person name="Bruce D."/>
            <person name="Goodwin L."/>
            <person name="Pitluck S."/>
            <person name="Mavromatis K."/>
            <person name="Ivanova N."/>
            <person name="Ovchinnikova G."/>
            <person name="Pati A."/>
            <person name="Chen A."/>
            <person name="Palaniappan K."/>
            <person name="Land M."/>
            <person name="Hauser L."/>
            <person name="Chang Y.-J."/>
            <person name="Jeffries C.D."/>
            <person name="Chain P."/>
            <person name="Meincke L."/>
            <person name="Sims D."/>
            <person name="Brettin T."/>
            <person name="Detter J.C."/>
            <person name="Rohde M."/>
            <person name="Goeker M."/>
            <person name="Bristow J."/>
            <person name="Eisen J.A."/>
            <person name="Markowitz V."/>
            <person name="Kyrpides N.C."/>
            <person name="Klenk H.-P."/>
            <person name="Hugenholtz P."/>
        </authorList>
    </citation>
    <scope>NUCLEOTIDE SEQUENCE [LARGE SCALE GENOMIC DNA]</scope>
    <source>
        <strain evidence="8">DSM 14684 / CIP 108061 / JCM 11494 / NBRC 100937 / ID131577</strain>
    </source>
</reference>
<evidence type="ECO:0000313" key="7">
    <source>
        <dbReference type="EMBL" id="ADB51395.1"/>
    </source>
</evidence>
<dbReference type="GO" id="GO:0016829">
    <property type="term" value="F:lyase activity"/>
    <property type="evidence" value="ECO:0007669"/>
    <property type="project" value="UniProtKB-KW"/>
</dbReference>
<evidence type="ECO:0000256" key="1">
    <source>
        <dbReference type="ARBA" id="ARBA00004761"/>
    </source>
</evidence>
<feature type="chain" id="PRO_5003043358" evidence="6">
    <location>
        <begin position="32"/>
        <end position="225"/>
    </location>
</feature>
<dbReference type="Pfam" id="PF01081">
    <property type="entry name" value="Aldolase"/>
    <property type="match status" value="1"/>
</dbReference>
<dbReference type="EMBL" id="CP001854">
    <property type="protein sequence ID" value="ADB51395.1"/>
    <property type="molecule type" value="Genomic_DNA"/>
</dbReference>
<keyword evidence="4" id="KW-0456">Lyase</keyword>
<evidence type="ECO:0000256" key="5">
    <source>
        <dbReference type="ARBA" id="ARBA00023277"/>
    </source>
</evidence>
<dbReference type="HOGENOM" id="CLU_077795_2_0_11"/>
<name>D3FBY0_CONWI</name>
<dbReference type="InterPro" id="IPR000887">
    <property type="entry name" value="Aldlse_KDPG_KHG"/>
</dbReference>
<accession>D3FBY0</accession>
<gene>
    <name evidence="7" type="ordered locus">Cwoe_2976</name>
</gene>
<dbReference type="STRING" id="469383.Cwoe_2976"/>
<proteinExistence type="inferred from homology"/>
<dbReference type="CDD" id="cd00452">
    <property type="entry name" value="KDPG_aldolase"/>
    <property type="match status" value="1"/>
</dbReference>
<keyword evidence="5" id="KW-0119">Carbohydrate metabolism</keyword>
<reference evidence="8" key="2">
    <citation type="submission" date="2010-01" db="EMBL/GenBank/DDBJ databases">
        <title>The complete genome of Conexibacter woesei DSM 14684.</title>
        <authorList>
            <consortium name="US DOE Joint Genome Institute (JGI-PGF)"/>
            <person name="Lucas S."/>
            <person name="Copeland A."/>
            <person name="Lapidus A."/>
            <person name="Glavina del Rio T."/>
            <person name="Dalin E."/>
            <person name="Tice H."/>
            <person name="Bruce D."/>
            <person name="Goodwin L."/>
            <person name="Pitluck S."/>
            <person name="Kyrpides N."/>
            <person name="Mavromatis K."/>
            <person name="Ivanova N."/>
            <person name="Mikhailova N."/>
            <person name="Chertkov O."/>
            <person name="Brettin T."/>
            <person name="Detter J.C."/>
            <person name="Han C."/>
            <person name="Larimer F."/>
            <person name="Land M."/>
            <person name="Hauser L."/>
            <person name="Markowitz V."/>
            <person name="Cheng J.-F."/>
            <person name="Hugenholtz P."/>
            <person name="Woyke T."/>
            <person name="Wu D."/>
            <person name="Pukall R."/>
            <person name="Steenblock K."/>
            <person name="Schneider S."/>
            <person name="Klenk H.-P."/>
            <person name="Eisen J.A."/>
        </authorList>
    </citation>
    <scope>NUCLEOTIDE SEQUENCE [LARGE SCALE GENOMIC DNA]</scope>
    <source>
        <strain evidence="8">DSM 14684 / CIP 108061 / JCM 11494 / NBRC 100937 / ID131577</strain>
    </source>
</reference>
<feature type="signal peptide" evidence="6">
    <location>
        <begin position="1"/>
        <end position="31"/>
    </location>
</feature>
<dbReference type="RefSeq" id="WP_012934446.1">
    <property type="nucleotide sequence ID" value="NC_013739.1"/>
</dbReference>
<sequence length="225" mass="22215" precursor="true">MTLTPPDRPTTLARIRSAGVLAVLRAPSAEAAVAAADALVAGGVSGIEVTYSTPDVPAALHGIRARHGDAVVLGAGTLLEPAQAAEAAAAGAQYLVSPGLDDDLVEAMAATGAIVMAGAVTPTEVMRARRLPVDVVKLFPGSIGGPGLLKALRGPFPDLQFLPTGGVAVGNVGDWLAAGALAVAAGGELCPASALRDGDYDEIRTRAASFAAALDAARTPAPASA</sequence>
<dbReference type="OrthoDB" id="9805177at2"/>
<keyword evidence="8" id="KW-1185">Reference proteome</keyword>
<evidence type="ECO:0000313" key="8">
    <source>
        <dbReference type="Proteomes" id="UP000008229"/>
    </source>
</evidence>
<evidence type="ECO:0000256" key="2">
    <source>
        <dbReference type="ARBA" id="ARBA00006906"/>
    </source>
</evidence>
<dbReference type="PANTHER" id="PTHR30246">
    <property type="entry name" value="2-KETO-3-DEOXY-6-PHOSPHOGLUCONATE ALDOLASE"/>
    <property type="match status" value="1"/>
</dbReference>
<evidence type="ECO:0000256" key="3">
    <source>
        <dbReference type="ARBA" id="ARBA00011233"/>
    </source>
</evidence>
<dbReference type="Proteomes" id="UP000008229">
    <property type="component" value="Chromosome"/>
</dbReference>
<dbReference type="PANTHER" id="PTHR30246:SF1">
    <property type="entry name" value="2-DEHYDRO-3-DEOXY-6-PHOSPHOGALACTONATE ALDOLASE-RELATED"/>
    <property type="match status" value="1"/>
</dbReference>
<keyword evidence="6" id="KW-0732">Signal</keyword>
<dbReference type="eggNOG" id="COG0800">
    <property type="taxonomic scope" value="Bacteria"/>
</dbReference>
<comment type="subunit">
    <text evidence="3">Homotrimer.</text>
</comment>
<organism evidence="7 8">
    <name type="scientific">Conexibacter woesei (strain DSM 14684 / CCUG 47730 / CIP 108061 / JCM 11494 / NBRC 100937 / ID131577)</name>
    <dbReference type="NCBI Taxonomy" id="469383"/>
    <lineage>
        <taxon>Bacteria</taxon>
        <taxon>Bacillati</taxon>
        <taxon>Actinomycetota</taxon>
        <taxon>Thermoleophilia</taxon>
        <taxon>Solirubrobacterales</taxon>
        <taxon>Conexibacteraceae</taxon>
        <taxon>Conexibacter</taxon>
    </lineage>
</organism>
<evidence type="ECO:0000256" key="4">
    <source>
        <dbReference type="ARBA" id="ARBA00023239"/>
    </source>
</evidence>
<dbReference type="InterPro" id="IPR013785">
    <property type="entry name" value="Aldolase_TIM"/>
</dbReference>
<dbReference type="KEGG" id="cwo:Cwoe_2976"/>
<evidence type="ECO:0000256" key="6">
    <source>
        <dbReference type="SAM" id="SignalP"/>
    </source>
</evidence>
<dbReference type="Gene3D" id="3.20.20.70">
    <property type="entry name" value="Aldolase class I"/>
    <property type="match status" value="1"/>
</dbReference>